<name>A0A8J3NFB8_9ACTN</name>
<feature type="domain" description="DUF4097" evidence="1">
    <location>
        <begin position="20"/>
        <end position="221"/>
    </location>
</feature>
<dbReference type="RefSeq" id="WP_203662591.1">
    <property type="nucleotide sequence ID" value="NZ_BAAAZM010000017.1"/>
</dbReference>
<dbReference type="InterPro" id="IPR025164">
    <property type="entry name" value="Toastrack_DUF4097"/>
</dbReference>
<sequence>MQRFTTPAAITVNLDVPAGRILFTATERADTTVEVRPADASKNRDVKLADNTTVEYAEGAVRIRSVAKKASQILGPSGAVEVTVQLPAGSTVEATTASAEFRTVGPLGEVVYTSAHGPIALGEVAAARITSSASDITIGRLTGPAEVRTSSGDITIEEAVRGSVVLRTDAGSVSVGAAAGVSASLDAGSAHGRIRNSLTNTDGANAALNVHATTAHGDITAHSL</sequence>
<keyword evidence="3" id="KW-1185">Reference proteome</keyword>
<evidence type="ECO:0000313" key="3">
    <source>
        <dbReference type="Proteomes" id="UP000612808"/>
    </source>
</evidence>
<evidence type="ECO:0000313" key="2">
    <source>
        <dbReference type="EMBL" id="GID14720.1"/>
    </source>
</evidence>
<comment type="caution">
    <text evidence="2">The sequence shown here is derived from an EMBL/GenBank/DDBJ whole genome shotgun (WGS) entry which is preliminary data.</text>
</comment>
<accession>A0A8J3NFB8</accession>
<organism evidence="2 3">
    <name type="scientific">Actinocatenispora rupis</name>
    <dbReference type="NCBI Taxonomy" id="519421"/>
    <lineage>
        <taxon>Bacteria</taxon>
        <taxon>Bacillati</taxon>
        <taxon>Actinomycetota</taxon>
        <taxon>Actinomycetes</taxon>
        <taxon>Micromonosporales</taxon>
        <taxon>Micromonosporaceae</taxon>
        <taxon>Actinocatenispora</taxon>
    </lineage>
</organism>
<dbReference type="EMBL" id="BOMB01000032">
    <property type="protein sequence ID" value="GID14720.1"/>
    <property type="molecule type" value="Genomic_DNA"/>
</dbReference>
<protein>
    <recommendedName>
        <fullName evidence="1">DUF4097 domain-containing protein</fullName>
    </recommendedName>
</protein>
<dbReference type="Proteomes" id="UP000612808">
    <property type="component" value="Unassembled WGS sequence"/>
</dbReference>
<proteinExistence type="predicted"/>
<dbReference type="AlphaFoldDB" id="A0A8J3NFB8"/>
<dbReference type="Pfam" id="PF13349">
    <property type="entry name" value="DUF4097"/>
    <property type="match status" value="1"/>
</dbReference>
<reference evidence="2" key="1">
    <citation type="submission" date="2021-01" db="EMBL/GenBank/DDBJ databases">
        <title>Whole genome shotgun sequence of Actinocatenispora rupis NBRC 107355.</title>
        <authorList>
            <person name="Komaki H."/>
            <person name="Tamura T."/>
        </authorList>
    </citation>
    <scope>NUCLEOTIDE SEQUENCE</scope>
    <source>
        <strain evidence="2">NBRC 107355</strain>
    </source>
</reference>
<evidence type="ECO:0000259" key="1">
    <source>
        <dbReference type="Pfam" id="PF13349"/>
    </source>
</evidence>
<gene>
    <name evidence="2" type="ORF">Aru02nite_56090</name>
</gene>